<proteinExistence type="predicted"/>
<accession>A0ABN2IAT1</accession>
<gene>
    <name evidence="1" type="ORF">GCM10009765_58410</name>
</gene>
<dbReference type="Proteomes" id="UP001500618">
    <property type="component" value="Unassembled WGS sequence"/>
</dbReference>
<comment type="caution">
    <text evidence="1">The sequence shown here is derived from an EMBL/GenBank/DDBJ whole genome shotgun (WGS) entry which is preliminary data.</text>
</comment>
<organism evidence="1 2">
    <name type="scientific">Fodinicola feengrottensis</name>
    <dbReference type="NCBI Taxonomy" id="435914"/>
    <lineage>
        <taxon>Bacteria</taxon>
        <taxon>Bacillati</taxon>
        <taxon>Actinomycetota</taxon>
        <taxon>Actinomycetes</taxon>
        <taxon>Mycobacteriales</taxon>
        <taxon>Fodinicola</taxon>
    </lineage>
</organism>
<evidence type="ECO:0000313" key="2">
    <source>
        <dbReference type="Proteomes" id="UP001500618"/>
    </source>
</evidence>
<evidence type="ECO:0000313" key="1">
    <source>
        <dbReference type="EMBL" id="GAA1701179.1"/>
    </source>
</evidence>
<protein>
    <submittedName>
        <fullName evidence="1">Uncharacterized protein</fullName>
    </submittedName>
</protein>
<sequence>MPLLKLTDADGDAWYQSSDGADSYRTRGEQPEVFTDGRSMLSVARYYGPLTVEAREPKPPTPANVTITLAGEVAENLRKLLGNGVDSSVWDGLRMREVYDALAEQNVSTEYVEYSTLAGL</sequence>
<keyword evidence="2" id="KW-1185">Reference proteome</keyword>
<name>A0ABN2IAT1_9ACTN</name>
<reference evidence="1 2" key="1">
    <citation type="journal article" date="2019" name="Int. J. Syst. Evol. Microbiol.">
        <title>The Global Catalogue of Microorganisms (GCM) 10K type strain sequencing project: providing services to taxonomists for standard genome sequencing and annotation.</title>
        <authorList>
            <consortium name="The Broad Institute Genomics Platform"/>
            <consortium name="The Broad Institute Genome Sequencing Center for Infectious Disease"/>
            <person name="Wu L."/>
            <person name="Ma J."/>
        </authorList>
    </citation>
    <scope>NUCLEOTIDE SEQUENCE [LARGE SCALE GENOMIC DNA]</scope>
    <source>
        <strain evidence="1 2">JCM 14718</strain>
    </source>
</reference>
<dbReference type="RefSeq" id="WP_279581758.1">
    <property type="nucleotide sequence ID" value="NZ_BAAANY010000023.1"/>
</dbReference>
<dbReference type="EMBL" id="BAAANY010000023">
    <property type="protein sequence ID" value="GAA1701179.1"/>
    <property type="molecule type" value="Genomic_DNA"/>
</dbReference>